<dbReference type="InterPro" id="IPR018561">
    <property type="entry name" value="AosR"/>
</dbReference>
<dbReference type="Pfam" id="PF09438">
    <property type="entry name" value="DUF2017"/>
    <property type="match status" value="1"/>
</dbReference>
<organism evidence="1 2">
    <name type="scientific">Microbacterium tenebrionis</name>
    <dbReference type="NCBI Taxonomy" id="2830665"/>
    <lineage>
        <taxon>Bacteria</taxon>
        <taxon>Bacillati</taxon>
        <taxon>Actinomycetota</taxon>
        <taxon>Actinomycetes</taxon>
        <taxon>Micrococcales</taxon>
        <taxon>Microbacteriaceae</taxon>
        <taxon>Microbacterium</taxon>
    </lineage>
</organism>
<dbReference type="Proteomes" id="UP001139289">
    <property type="component" value="Unassembled WGS sequence"/>
</dbReference>
<evidence type="ECO:0000313" key="1">
    <source>
        <dbReference type="EMBL" id="MCC2029916.1"/>
    </source>
</evidence>
<protein>
    <submittedName>
        <fullName evidence="1">DUF2017 family protein</fullName>
    </submittedName>
</protein>
<gene>
    <name evidence="1" type="ORF">KEC56_10370</name>
</gene>
<sequence length="176" mass="19090">MGDRAEGTAVTARTISFRLAPIEVQHLAALIDQLTEVIAAADGHPDPAVDRLVPAPYPDDPDAAEAFAAATRDDLLDRRTADAAIVRGALSPFLDGDDDPDDEREHVDVAIRVVDIDSWLRTITALRLVIAGRLGITIDDEHDLDDPRFGVYDWLAYRLDGLIAIADGLDDARDQA</sequence>
<keyword evidence="2" id="KW-1185">Reference proteome</keyword>
<accession>A0A9X1LQJ4</accession>
<evidence type="ECO:0000313" key="2">
    <source>
        <dbReference type="Proteomes" id="UP001139289"/>
    </source>
</evidence>
<dbReference type="EMBL" id="JAGTTM010000003">
    <property type="protein sequence ID" value="MCC2029916.1"/>
    <property type="molecule type" value="Genomic_DNA"/>
</dbReference>
<name>A0A9X1LQJ4_9MICO</name>
<reference evidence="1" key="1">
    <citation type="submission" date="2021-04" db="EMBL/GenBank/DDBJ databases">
        <title>Microbacterium tenobrionis sp. nov. and Microbacterium allomyrinae sp. nov., isolated from larvae of Tenobrio molitor and Allomyrina dichotoma, respectively.</title>
        <authorList>
            <person name="Lee S.D."/>
        </authorList>
    </citation>
    <scope>NUCLEOTIDE SEQUENCE</scope>
    <source>
        <strain evidence="1">YMB-B2</strain>
    </source>
</reference>
<dbReference type="AlphaFoldDB" id="A0A9X1LQJ4"/>
<proteinExistence type="predicted"/>
<comment type="caution">
    <text evidence="1">The sequence shown here is derived from an EMBL/GenBank/DDBJ whole genome shotgun (WGS) entry which is preliminary data.</text>
</comment>